<comment type="caution">
    <text evidence="12">The sequence shown here is derived from an EMBL/GenBank/DDBJ whole genome shotgun (WGS) entry which is preliminary data.</text>
</comment>
<evidence type="ECO:0000256" key="4">
    <source>
        <dbReference type="ARBA" id="ARBA00023012"/>
    </source>
</evidence>
<dbReference type="InterPro" id="IPR011006">
    <property type="entry name" value="CheY-like_superfamily"/>
</dbReference>
<gene>
    <name evidence="12" type="primary">cpxR</name>
    <name evidence="12" type="ORF">GCM10011585_29470</name>
</gene>
<feature type="DNA-binding region" description="OmpR/PhoB-type" evidence="9">
    <location>
        <begin position="133"/>
        <end position="232"/>
    </location>
</feature>
<dbReference type="GO" id="GO:0000156">
    <property type="term" value="F:phosphorelay response regulator activity"/>
    <property type="evidence" value="ECO:0007669"/>
    <property type="project" value="TreeGrafter"/>
</dbReference>
<evidence type="ECO:0000313" key="12">
    <source>
        <dbReference type="EMBL" id="GGG83803.1"/>
    </source>
</evidence>
<dbReference type="Pfam" id="PF00072">
    <property type="entry name" value="Response_reg"/>
    <property type="match status" value="1"/>
</dbReference>
<dbReference type="CDD" id="cd00383">
    <property type="entry name" value="trans_reg_C"/>
    <property type="match status" value="1"/>
</dbReference>
<feature type="domain" description="OmpR/PhoB-type" evidence="11">
    <location>
        <begin position="133"/>
        <end position="232"/>
    </location>
</feature>
<dbReference type="SMART" id="SM00448">
    <property type="entry name" value="REC"/>
    <property type="match status" value="1"/>
</dbReference>
<name>A0A917HMT8_9BACT</name>
<accession>A0A917HMT8</accession>
<dbReference type="PANTHER" id="PTHR48111:SF39">
    <property type="entry name" value="TRANSCRIPTIONAL REGULATORY PROTEIN CPXR"/>
    <property type="match status" value="1"/>
</dbReference>
<dbReference type="SMART" id="SM00862">
    <property type="entry name" value="Trans_reg_C"/>
    <property type="match status" value="1"/>
</dbReference>
<evidence type="ECO:0000259" key="11">
    <source>
        <dbReference type="PROSITE" id="PS51755"/>
    </source>
</evidence>
<dbReference type="InterPro" id="IPR016032">
    <property type="entry name" value="Sig_transdc_resp-reg_C-effctor"/>
</dbReference>
<reference evidence="12" key="1">
    <citation type="journal article" date="2014" name="Int. J. Syst. Evol. Microbiol.">
        <title>Complete genome sequence of Corynebacterium casei LMG S-19264T (=DSM 44701T), isolated from a smear-ripened cheese.</title>
        <authorList>
            <consortium name="US DOE Joint Genome Institute (JGI-PGF)"/>
            <person name="Walter F."/>
            <person name="Albersmeier A."/>
            <person name="Kalinowski J."/>
            <person name="Ruckert C."/>
        </authorList>
    </citation>
    <scope>NUCLEOTIDE SEQUENCE</scope>
    <source>
        <strain evidence="12">CGMCC 1.12997</strain>
    </source>
</reference>
<dbReference type="Proteomes" id="UP000647241">
    <property type="component" value="Unassembled WGS sequence"/>
</dbReference>
<dbReference type="PROSITE" id="PS50110">
    <property type="entry name" value="RESPONSE_REGULATORY"/>
    <property type="match status" value="1"/>
</dbReference>
<evidence type="ECO:0000256" key="3">
    <source>
        <dbReference type="ARBA" id="ARBA00022553"/>
    </source>
</evidence>
<dbReference type="EMBL" id="BMGT01000003">
    <property type="protein sequence ID" value="GGG83803.1"/>
    <property type="molecule type" value="Genomic_DNA"/>
</dbReference>
<evidence type="ECO:0000256" key="8">
    <source>
        <dbReference type="PROSITE-ProRule" id="PRU00169"/>
    </source>
</evidence>
<dbReference type="InterPro" id="IPR001789">
    <property type="entry name" value="Sig_transdc_resp-reg_receiver"/>
</dbReference>
<keyword evidence="3 8" id="KW-0597">Phosphoprotein</keyword>
<dbReference type="Gene3D" id="6.10.250.690">
    <property type="match status" value="1"/>
</dbReference>
<dbReference type="SUPFAM" id="SSF52172">
    <property type="entry name" value="CheY-like"/>
    <property type="match status" value="1"/>
</dbReference>
<dbReference type="InterPro" id="IPR039420">
    <property type="entry name" value="WalR-like"/>
</dbReference>
<protein>
    <submittedName>
        <fullName evidence="12">DNA-binding response regulator</fullName>
    </submittedName>
</protein>
<evidence type="ECO:0000256" key="5">
    <source>
        <dbReference type="ARBA" id="ARBA00023015"/>
    </source>
</evidence>
<evidence type="ECO:0000256" key="2">
    <source>
        <dbReference type="ARBA" id="ARBA00022490"/>
    </source>
</evidence>
<dbReference type="FunFam" id="3.40.50.2300:FF:000001">
    <property type="entry name" value="DNA-binding response regulator PhoB"/>
    <property type="match status" value="1"/>
</dbReference>
<dbReference type="Gene3D" id="3.40.50.2300">
    <property type="match status" value="1"/>
</dbReference>
<keyword evidence="4" id="KW-0902">Two-component regulatory system</keyword>
<proteinExistence type="predicted"/>
<evidence type="ECO:0000313" key="13">
    <source>
        <dbReference type="Proteomes" id="UP000647241"/>
    </source>
</evidence>
<keyword evidence="7" id="KW-0804">Transcription</keyword>
<dbReference type="GO" id="GO:0006355">
    <property type="term" value="P:regulation of DNA-templated transcription"/>
    <property type="evidence" value="ECO:0007669"/>
    <property type="project" value="InterPro"/>
</dbReference>
<dbReference type="RefSeq" id="WP_188554935.1">
    <property type="nucleotide sequence ID" value="NZ_BMGT01000003.1"/>
</dbReference>
<evidence type="ECO:0000256" key="9">
    <source>
        <dbReference type="PROSITE-ProRule" id="PRU01091"/>
    </source>
</evidence>
<sequence length="242" mass="26657">METILLIDDDVDLCAMLTDYLGRHGFHITAVHNGEAGLKLALTGNYAMALLDVMLPGLDGFEVLRKLRSSSSMSVLLLTARGEDVDRIVGLEIGADDYLPKPFNPRELLARIKAILRRGTRAESSALNIKQVSDSVSVLGLELDSSARTVSCNGTPVVLTDVEFSLLQTLMRSVGEVVERERLAEAVLGRKLHPFDRSLDMHISRLRRKLEETCSLGERVKTIRGVGYQLAIPSTHRHRGGQ</sequence>
<organism evidence="12 13">
    <name type="scientific">Edaphobacter dinghuensis</name>
    <dbReference type="NCBI Taxonomy" id="1560005"/>
    <lineage>
        <taxon>Bacteria</taxon>
        <taxon>Pseudomonadati</taxon>
        <taxon>Acidobacteriota</taxon>
        <taxon>Terriglobia</taxon>
        <taxon>Terriglobales</taxon>
        <taxon>Acidobacteriaceae</taxon>
        <taxon>Edaphobacter</taxon>
    </lineage>
</organism>
<feature type="domain" description="Response regulatory" evidence="10">
    <location>
        <begin position="3"/>
        <end position="116"/>
    </location>
</feature>
<dbReference type="GO" id="GO:0032993">
    <property type="term" value="C:protein-DNA complex"/>
    <property type="evidence" value="ECO:0007669"/>
    <property type="project" value="TreeGrafter"/>
</dbReference>
<dbReference type="GO" id="GO:0000976">
    <property type="term" value="F:transcription cis-regulatory region binding"/>
    <property type="evidence" value="ECO:0007669"/>
    <property type="project" value="TreeGrafter"/>
</dbReference>
<dbReference type="InterPro" id="IPR036388">
    <property type="entry name" value="WH-like_DNA-bd_sf"/>
</dbReference>
<evidence type="ECO:0000259" key="10">
    <source>
        <dbReference type="PROSITE" id="PS50110"/>
    </source>
</evidence>
<keyword evidence="2" id="KW-0963">Cytoplasm</keyword>
<keyword evidence="13" id="KW-1185">Reference proteome</keyword>
<dbReference type="PROSITE" id="PS51755">
    <property type="entry name" value="OMPR_PHOB"/>
    <property type="match status" value="1"/>
</dbReference>
<evidence type="ECO:0000256" key="6">
    <source>
        <dbReference type="ARBA" id="ARBA00023125"/>
    </source>
</evidence>
<comment type="subcellular location">
    <subcellularLocation>
        <location evidence="1">Cytoplasm</location>
    </subcellularLocation>
</comment>
<keyword evidence="5" id="KW-0805">Transcription regulation</keyword>
<feature type="modified residue" description="4-aspartylphosphate" evidence="8">
    <location>
        <position position="52"/>
    </location>
</feature>
<dbReference type="SUPFAM" id="SSF46894">
    <property type="entry name" value="C-terminal effector domain of the bipartite response regulators"/>
    <property type="match status" value="1"/>
</dbReference>
<dbReference type="Pfam" id="PF00486">
    <property type="entry name" value="Trans_reg_C"/>
    <property type="match status" value="1"/>
</dbReference>
<reference evidence="12" key="2">
    <citation type="submission" date="2020-09" db="EMBL/GenBank/DDBJ databases">
        <authorList>
            <person name="Sun Q."/>
            <person name="Zhou Y."/>
        </authorList>
    </citation>
    <scope>NUCLEOTIDE SEQUENCE</scope>
    <source>
        <strain evidence="12">CGMCC 1.12997</strain>
    </source>
</reference>
<keyword evidence="6 9" id="KW-0238">DNA-binding</keyword>
<dbReference type="Gene3D" id="1.10.10.10">
    <property type="entry name" value="Winged helix-like DNA-binding domain superfamily/Winged helix DNA-binding domain"/>
    <property type="match status" value="1"/>
</dbReference>
<dbReference type="PANTHER" id="PTHR48111">
    <property type="entry name" value="REGULATOR OF RPOS"/>
    <property type="match status" value="1"/>
</dbReference>
<evidence type="ECO:0000256" key="1">
    <source>
        <dbReference type="ARBA" id="ARBA00004496"/>
    </source>
</evidence>
<dbReference type="AlphaFoldDB" id="A0A917HMT8"/>
<evidence type="ECO:0000256" key="7">
    <source>
        <dbReference type="ARBA" id="ARBA00023163"/>
    </source>
</evidence>
<dbReference type="GO" id="GO:0005829">
    <property type="term" value="C:cytosol"/>
    <property type="evidence" value="ECO:0007669"/>
    <property type="project" value="TreeGrafter"/>
</dbReference>
<dbReference type="InterPro" id="IPR001867">
    <property type="entry name" value="OmpR/PhoB-type_DNA-bd"/>
</dbReference>